<name>A0A0C1R1N7_9CLOT</name>
<keyword evidence="1" id="KW-0812">Transmembrane</keyword>
<evidence type="ECO:0000313" key="2">
    <source>
        <dbReference type="EMBL" id="KIE47347.1"/>
    </source>
</evidence>
<sequence>MESINYRSWFLKVLLIIVSILYFSFLYIEFFNIEIFISSYMIKYICIMLCFLICLFAEKNPFNKLDISLLKAGLFITLFADLFLTVFNYYTLGVALFCVVQILYSIRYEALKISETSLKFIIIFLSIMFIYLIVNLFIIKIDVLFAVVLFYAICLIISVRKAIKVCKNNLYPHPNKYMIAYGMILFILCDINVALYNVTEVTGISWTFIDIVHNISGLSIWLFYVPSQLLLSLSGYNFSLKKKH</sequence>
<keyword evidence="1" id="KW-0472">Membrane</keyword>
<dbReference type="STRING" id="29341.RSJ17_13750"/>
<accession>A0A0C1R1N7</accession>
<evidence type="ECO:0000256" key="1">
    <source>
        <dbReference type="SAM" id="Phobius"/>
    </source>
</evidence>
<organism evidence="2 3">
    <name type="scientific">Clostridium argentinense CDC 2741</name>
    <dbReference type="NCBI Taxonomy" id="1418104"/>
    <lineage>
        <taxon>Bacteria</taxon>
        <taxon>Bacillati</taxon>
        <taxon>Bacillota</taxon>
        <taxon>Clostridia</taxon>
        <taxon>Eubacteriales</taxon>
        <taxon>Clostridiaceae</taxon>
        <taxon>Clostridium</taxon>
    </lineage>
</organism>
<feature type="transmembrane region" description="Helical" evidence="1">
    <location>
        <begin position="143"/>
        <end position="159"/>
    </location>
</feature>
<feature type="transmembrane region" description="Helical" evidence="1">
    <location>
        <begin position="89"/>
        <end position="106"/>
    </location>
</feature>
<reference evidence="2 3" key="1">
    <citation type="journal article" date="2015" name="Infect. Genet. Evol.">
        <title>Genomic sequences of six botulinum neurotoxin-producing strains representing three clostridial species illustrate the mobility and diversity of botulinum neurotoxin genes.</title>
        <authorList>
            <person name="Smith T.J."/>
            <person name="Hill K.K."/>
            <person name="Xie G."/>
            <person name="Foley B.T."/>
            <person name="Williamson C.H."/>
            <person name="Foster J.T."/>
            <person name="Johnson S.L."/>
            <person name="Chertkov O."/>
            <person name="Teshima H."/>
            <person name="Gibbons H.S."/>
            <person name="Johnsky L.A."/>
            <person name="Karavis M.A."/>
            <person name="Smith L.A."/>
        </authorList>
    </citation>
    <scope>NUCLEOTIDE SEQUENCE [LARGE SCALE GENOMIC DNA]</scope>
    <source>
        <strain evidence="2 3">CDC 2741</strain>
    </source>
</reference>
<comment type="caution">
    <text evidence="2">The sequence shown here is derived from an EMBL/GenBank/DDBJ whole genome shotgun (WGS) entry which is preliminary data.</text>
</comment>
<dbReference type="EMBL" id="AYSO01000015">
    <property type="protein sequence ID" value="KIE47347.1"/>
    <property type="molecule type" value="Genomic_DNA"/>
</dbReference>
<dbReference type="Proteomes" id="UP000031366">
    <property type="component" value="Unassembled WGS sequence"/>
</dbReference>
<feature type="transmembrane region" description="Helical" evidence="1">
    <location>
        <begin position="9"/>
        <end position="28"/>
    </location>
</feature>
<feature type="transmembrane region" description="Helical" evidence="1">
    <location>
        <begin position="40"/>
        <end position="58"/>
    </location>
</feature>
<evidence type="ECO:0000313" key="3">
    <source>
        <dbReference type="Proteomes" id="UP000031366"/>
    </source>
</evidence>
<dbReference type="AlphaFoldDB" id="A0A0C1R1N7"/>
<proteinExistence type="predicted"/>
<feature type="transmembrane region" description="Helical" evidence="1">
    <location>
        <begin position="179"/>
        <end position="198"/>
    </location>
</feature>
<feature type="transmembrane region" description="Helical" evidence="1">
    <location>
        <begin position="118"/>
        <end position="137"/>
    </location>
</feature>
<gene>
    <name evidence="2" type="ORF">U732_1294</name>
</gene>
<protein>
    <submittedName>
        <fullName evidence="2">Putative membrane protein</fullName>
    </submittedName>
</protein>
<keyword evidence="3" id="KW-1185">Reference proteome</keyword>
<keyword evidence="1" id="KW-1133">Transmembrane helix</keyword>